<dbReference type="STRING" id="1348612.A0A397GFS6"/>
<dbReference type="EMBL" id="PQFF01000457">
    <property type="protein sequence ID" value="RHZ48999.1"/>
    <property type="molecule type" value="Genomic_DNA"/>
</dbReference>
<dbReference type="OrthoDB" id="2343366at2759"/>
<evidence type="ECO:0000313" key="2">
    <source>
        <dbReference type="Proteomes" id="UP000266861"/>
    </source>
</evidence>
<dbReference type="AlphaFoldDB" id="A0A397GFS6"/>
<sequence>MYLTTFTCEDAELSPGDGEDFGLCHKLCENAGRHRHIDYCINPIFCKIVSDGKMESVSEHMNDCKPLCTSTRTYGLRNSHNNRLVSLVLFEDSAKCIFENRSLTNSDELLQIMMTYHASGFTNFAAGINTASTVIQNYCDPLKTNVVIFLSDDFYKAAENEVRSLCSQERTRAKEYLPQTKDGPLTCKYVHAVDELNISRQLLRVLEDINEKLSTNNYSVYELD</sequence>
<evidence type="ECO:0008006" key="3">
    <source>
        <dbReference type="Google" id="ProtNLM"/>
    </source>
</evidence>
<keyword evidence="2" id="KW-1185">Reference proteome</keyword>
<accession>A0A397GFS6</accession>
<dbReference type="Gene3D" id="3.40.50.410">
    <property type="entry name" value="von Willebrand factor, type A domain"/>
    <property type="match status" value="1"/>
</dbReference>
<gene>
    <name evidence="1" type="ORF">Glove_535g11</name>
</gene>
<name>A0A397GFS6_9GLOM</name>
<organism evidence="1 2">
    <name type="scientific">Diversispora epigaea</name>
    <dbReference type="NCBI Taxonomy" id="1348612"/>
    <lineage>
        <taxon>Eukaryota</taxon>
        <taxon>Fungi</taxon>
        <taxon>Fungi incertae sedis</taxon>
        <taxon>Mucoromycota</taxon>
        <taxon>Glomeromycotina</taxon>
        <taxon>Glomeromycetes</taxon>
        <taxon>Diversisporales</taxon>
        <taxon>Diversisporaceae</taxon>
        <taxon>Diversispora</taxon>
    </lineage>
</organism>
<dbReference type="Proteomes" id="UP000266861">
    <property type="component" value="Unassembled WGS sequence"/>
</dbReference>
<dbReference type="InterPro" id="IPR036465">
    <property type="entry name" value="vWFA_dom_sf"/>
</dbReference>
<comment type="caution">
    <text evidence="1">The sequence shown here is derived from an EMBL/GenBank/DDBJ whole genome shotgun (WGS) entry which is preliminary data.</text>
</comment>
<dbReference type="CDD" id="cd00198">
    <property type="entry name" value="vWFA"/>
    <property type="match status" value="1"/>
</dbReference>
<protein>
    <recommendedName>
        <fullName evidence="3">VWFA domain-containing protein</fullName>
    </recommendedName>
</protein>
<dbReference type="SUPFAM" id="SSF53300">
    <property type="entry name" value="vWA-like"/>
    <property type="match status" value="1"/>
</dbReference>
<reference evidence="1 2" key="1">
    <citation type="submission" date="2018-08" db="EMBL/GenBank/DDBJ databases">
        <title>Genome and evolution of the arbuscular mycorrhizal fungus Diversispora epigaea (formerly Glomus versiforme) and its bacterial endosymbionts.</title>
        <authorList>
            <person name="Sun X."/>
            <person name="Fei Z."/>
            <person name="Harrison M."/>
        </authorList>
    </citation>
    <scope>NUCLEOTIDE SEQUENCE [LARGE SCALE GENOMIC DNA]</scope>
    <source>
        <strain evidence="1 2">IT104</strain>
    </source>
</reference>
<proteinExistence type="predicted"/>
<evidence type="ECO:0000313" key="1">
    <source>
        <dbReference type="EMBL" id="RHZ48999.1"/>
    </source>
</evidence>